<dbReference type="Proteomes" id="UP001207228">
    <property type="component" value="Unassembled WGS sequence"/>
</dbReference>
<dbReference type="InterPro" id="IPR025543">
    <property type="entry name" value="Dodecin-like"/>
</dbReference>
<reference evidence="1 2" key="1">
    <citation type="submission" date="2022-11" db="EMBL/GenBank/DDBJ databases">
        <title>The characterization of three novel Bacteroidetes species and genomic analysis of their roles in tidal elemental geochemical cycles.</title>
        <authorList>
            <person name="Ma K.-J."/>
        </authorList>
    </citation>
    <scope>NUCLEOTIDE SEQUENCE [LARGE SCALE GENOMIC DNA]</scope>
    <source>
        <strain evidence="1 2">M82</strain>
    </source>
</reference>
<name>A0ABT3RGE8_9BACT</name>
<dbReference type="Pfam" id="PF07311">
    <property type="entry name" value="Dodecin"/>
    <property type="match status" value="1"/>
</dbReference>
<protein>
    <submittedName>
        <fullName evidence="1">Dodecin family protein</fullName>
    </submittedName>
</protein>
<dbReference type="PANTHER" id="PTHR39324">
    <property type="entry name" value="CALCIUM DODECIN"/>
    <property type="match status" value="1"/>
</dbReference>
<dbReference type="PANTHER" id="PTHR39324:SF1">
    <property type="entry name" value="CALCIUM DODECIN"/>
    <property type="match status" value="1"/>
</dbReference>
<dbReference type="SUPFAM" id="SSF89807">
    <property type="entry name" value="Dodecin-like"/>
    <property type="match status" value="1"/>
</dbReference>
<proteinExistence type="predicted"/>
<dbReference type="RefSeq" id="WP_266052975.1">
    <property type="nucleotide sequence ID" value="NZ_JAPFQO010000008.1"/>
</dbReference>
<comment type="caution">
    <text evidence="1">The sequence shown here is derived from an EMBL/GenBank/DDBJ whole genome shotgun (WGS) entry which is preliminary data.</text>
</comment>
<evidence type="ECO:0000313" key="2">
    <source>
        <dbReference type="Proteomes" id="UP001207228"/>
    </source>
</evidence>
<gene>
    <name evidence="1" type="ORF">OO017_13220</name>
</gene>
<sequence>MAIVKVIEVIAGSEKSFDDATEIALAEAAKSVQNIKSIYIQEMKARVENNKIVSYGVNAKISFEVDTLKK</sequence>
<accession>A0ABT3RGE8</accession>
<organism evidence="1 2">
    <name type="scientific">Pontibacter anaerobius</name>
    <dbReference type="NCBI Taxonomy" id="2993940"/>
    <lineage>
        <taxon>Bacteria</taxon>
        <taxon>Pseudomonadati</taxon>
        <taxon>Bacteroidota</taxon>
        <taxon>Cytophagia</taxon>
        <taxon>Cytophagales</taxon>
        <taxon>Hymenobacteraceae</taxon>
        <taxon>Pontibacter</taxon>
    </lineage>
</organism>
<dbReference type="InterPro" id="IPR009923">
    <property type="entry name" value="Dodecin"/>
</dbReference>
<keyword evidence="2" id="KW-1185">Reference proteome</keyword>
<evidence type="ECO:0000313" key="1">
    <source>
        <dbReference type="EMBL" id="MCX2740912.1"/>
    </source>
</evidence>
<dbReference type="EMBL" id="JAPFQO010000008">
    <property type="protein sequence ID" value="MCX2740912.1"/>
    <property type="molecule type" value="Genomic_DNA"/>
</dbReference>
<dbReference type="InterPro" id="IPR036694">
    <property type="entry name" value="Dodecin-like_sf"/>
</dbReference>
<dbReference type="Gene3D" id="3.30.1660.10">
    <property type="entry name" value="Flavin-binding protein dodecin"/>
    <property type="match status" value="1"/>
</dbReference>